<dbReference type="InterPro" id="IPR044880">
    <property type="entry name" value="NCX_ion-bd_dom_sf"/>
</dbReference>
<evidence type="ECO:0000259" key="6">
    <source>
        <dbReference type="Pfam" id="PF01699"/>
    </source>
</evidence>
<feature type="domain" description="Sodium/calcium exchanger membrane region" evidence="6">
    <location>
        <begin position="34"/>
        <end position="174"/>
    </location>
</feature>
<feature type="transmembrane region" description="Helical" evidence="5">
    <location>
        <begin position="132"/>
        <end position="154"/>
    </location>
</feature>
<keyword evidence="3 5" id="KW-1133">Transmembrane helix</keyword>
<name>A0A383CTD0_9ZZZZ</name>
<feature type="transmembrane region" description="Helical" evidence="5">
    <location>
        <begin position="98"/>
        <end position="120"/>
    </location>
</feature>
<organism evidence="7">
    <name type="scientific">marine metagenome</name>
    <dbReference type="NCBI Taxonomy" id="408172"/>
    <lineage>
        <taxon>unclassified sequences</taxon>
        <taxon>metagenomes</taxon>
        <taxon>ecological metagenomes</taxon>
    </lineage>
</organism>
<feature type="non-terminal residue" evidence="7">
    <location>
        <position position="1"/>
    </location>
</feature>
<evidence type="ECO:0000256" key="5">
    <source>
        <dbReference type="SAM" id="Phobius"/>
    </source>
</evidence>
<dbReference type="EMBL" id="UINC01211529">
    <property type="protein sequence ID" value="SVE35462.1"/>
    <property type="molecule type" value="Genomic_DNA"/>
</dbReference>
<comment type="subcellular location">
    <subcellularLocation>
        <location evidence="1">Membrane</location>
        <topology evidence="1">Multi-pass membrane protein</topology>
    </subcellularLocation>
</comment>
<evidence type="ECO:0000256" key="1">
    <source>
        <dbReference type="ARBA" id="ARBA00004141"/>
    </source>
</evidence>
<dbReference type="PANTHER" id="PTHR10846">
    <property type="entry name" value="SODIUM/POTASSIUM/CALCIUM EXCHANGER"/>
    <property type="match status" value="1"/>
</dbReference>
<evidence type="ECO:0000256" key="2">
    <source>
        <dbReference type="ARBA" id="ARBA00022692"/>
    </source>
</evidence>
<gene>
    <name evidence="7" type="ORF">METZ01_LOCUS488316</name>
</gene>
<dbReference type="InterPro" id="IPR004481">
    <property type="entry name" value="K/Na/Ca-exchanger"/>
</dbReference>
<keyword evidence="4 5" id="KW-0472">Membrane</keyword>
<evidence type="ECO:0000256" key="4">
    <source>
        <dbReference type="ARBA" id="ARBA00023136"/>
    </source>
</evidence>
<reference evidence="7" key="1">
    <citation type="submission" date="2018-05" db="EMBL/GenBank/DDBJ databases">
        <authorList>
            <person name="Lanie J.A."/>
            <person name="Ng W.-L."/>
            <person name="Kazmierczak K.M."/>
            <person name="Andrzejewski T.M."/>
            <person name="Davidsen T.M."/>
            <person name="Wayne K.J."/>
            <person name="Tettelin H."/>
            <person name="Glass J.I."/>
            <person name="Rusch D."/>
            <person name="Podicherti R."/>
            <person name="Tsui H.-C.T."/>
            <person name="Winkler M.E."/>
        </authorList>
    </citation>
    <scope>NUCLEOTIDE SEQUENCE</scope>
</reference>
<dbReference type="InterPro" id="IPR004837">
    <property type="entry name" value="NaCa_Exmemb"/>
</dbReference>
<dbReference type="GO" id="GO:0005886">
    <property type="term" value="C:plasma membrane"/>
    <property type="evidence" value="ECO:0007669"/>
    <property type="project" value="TreeGrafter"/>
</dbReference>
<dbReference type="GO" id="GO:0005262">
    <property type="term" value="F:calcium channel activity"/>
    <property type="evidence" value="ECO:0007669"/>
    <property type="project" value="TreeGrafter"/>
</dbReference>
<accession>A0A383CTD0</accession>
<dbReference type="AlphaFoldDB" id="A0A383CTD0"/>
<feature type="transmembrane region" description="Helical" evidence="5">
    <location>
        <begin position="31"/>
        <end position="53"/>
    </location>
</feature>
<dbReference type="GO" id="GO:0006874">
    <property type="term" value="P:intracellular calcium ion homeostasis"/>
    <property type="evidence" value="ECO:0007669"/>
    <property type="project" value="TreeGrafter"/>
</dbReference>
<keyword evidence="2 5" id="KW-0812">Transmembrane</keyword>
<sequence length="184" mass="19081">INQRISARLAAESQLDDGGLSQGTSTRKPSFLLSAIVFGAAAVVLCFAGPKLAHVAGELAKETGLGGTFVGTTLVAVTTSLPELVASLTAIRMGAIDLAIGNAFGSNAFNIVLFVPLDFLHEGSIFLSMSGAHAVTEFTVVLATAIAVLGQLYHGEQRLPFIEPDAFLMLFVVLGGLFLVYSLG</sequence>
<dbReference type="Pfam" id="PF01699">
    <property type="entry name" value="Na_Ca_ex"/>
    <property type="match status" value="1"/>
</dbReference>
<evidence type="ECO:0000313" key="7">
    <source>
        <dbReference type="EMBL" id="SVE35462.1"/>
    </source>
</evidence>
<feature type="transmembrane region" description="Helical" evidence="5">
    <location>
        <begin position="65"/>
        <end position="86"/>
    </location>
</feature>
<feature type="transmembrane region" description="Helical" evidence="5">
    <location>
        <begin position="166"/>
        <end position="183"/>
    </location>
</feature>
<proteinExistence type="predicted"/>
<evidence type="ECO:0000256" key="3">
    <source>
        <dbReference type="ARBA" id="ARBA00022989"/>
    </source>
</evidence>
<protein>
    <recommendedName>
        <fullName evidence="6">Sodium/calcium exchanger membrane region domain-containing protein</fullName>
    </recommendedName>
</protein>
<dbReference type="Gene3D" id="1.20.1420.30">
    <property type="entry name" value="NCX, central ion-binding region"/>
    <property type="match status" value="1"/>
</dbReference>
<dbReference type="PANTHER" id="PTHR10846:SF8">
    <property type="entry name" value="INNER MEMBRANE PROTEIN YRBG"/>
    <property type="match status" value="1"/>
</dbReference>
<dbReference type="GO" id="GO:0008273">
    <property type="term" value="F:calcium, potassium:sodium antiporter activity"/>
    <property type="evidence" value="ECO:0007669"/>
    <property type="project" value="TreeGrafter"/>
</dbReference>